<accession>A0A9X2FVP9</accession>
<evidence type="ECO:0000313" key="2">
    <source>
        <dbReference type="Proteomes" id="UP001139474"/>
    </source>
</evidence>
<dbReference type="RefSeq" id="WP_253617651.1">
    <property type="nucleotide sequence ID" value="NZ_JAMZDE010000003.1"/>
</dbReference>
<protein>
    <submittedName>
        <fullName evidence="1">Uncharacterized protein</fullName>
    </submittedName>
</protein>
<evidence type="ECO:0000313" key="1">
    <source>
        <dbReference type="EMBL" id="MCP1338515.1"/>
    </source>
</evidence>
<gene>
    <name evidence="1" type="ORF">NJR55_02825</name>
</gene>
<dbReference type="AlphaFoldDB" id="A0A9X2FVP9"/>
<dbReference type="EMBL" id="JAMZDE010000003">
    <property type="protein sequence ID" value="MCP1338515.1"/>
    <property type="molecule type" value="Genomic_DNA"/>
</dbReference>
<sequence length="45" mass="5717">MQANRLRRENTARRRAVIRKRKQRIIERREKWFRIVNREGTPKIE</sequence>
<keyword evidence="2" id="KW-1185">Reference proteome</keyword>
<reference evidence="1" key="1">
    <citation type="submission" date="2022-06" db="EMBL/GenBank/DDBJ databases">
        <title>Idiomarina rhizosphaerae M1R2S28.</title>
        <authorList>
            <person name="Sun J.-Q."/>
            <person name="Li L.-F."/>
        </authorList>
    </citation>
    <scope>NUCLEOTIDE SEQUENCE</scope>
    <source>
        <strain evidence="1">M1R2S28</strain>
    </source>
</reference>
<name>A0A9X2FVP9_9GAMM</name>
<proteinExistence type="predicted"/>
<dbReference type="Proteomes" id="UP001139474">
    <property type="component" value="Unassembled WGS sequence"/>
</dbReference>
<organism evidence="1 2">
    <name type="scientific">Idiomarina rhizosphaerae</name>
    <dbReference type="NCBI Taxonomy" id="2961572"/>
    <lineage>
        <taxon>Bacteria</taxon>
        <taxon>Pseudomonadati</taxon>
        <taxon>Pseudomonadota</taxon>
        <taxon>Gammaproteobacteria</taxon>
        <taxon>Alteromonadales</taxon>
        <taxon>Idiomarinaceae</taxon>
        <taxon>Idiomarina</taxon>
    </lineage>
</organism>
<comment type="caution">
    <text evidence="1">The sequence shown here is derived from an EMBL/GenBank/DDBJ whole genome shotgun (WGS) entry which is preliminary data.</text>
</comment>